<keyword evidence="2" id="KW-0255">Endonuclease</keyword>
<evidence type="ECO:0000259" key="1">
    <source>
        <dbReference type="SMART" id="SM00507"/>
    </source>
</evidence>
<gene>
    <name evidence="2" type="ORF">F6X42_30000</name>
</gene>
<dbReference type="InterPro" id="IPR002711">
    <property type="entry name" value="HNH"/>
</dbReference>
<accession>A0ABR7PWU7</accession>
<name>A0ABR7PWU7_9BURK</name>
<dbReference type="NCBIfam" id="NF040563">
    <property type="entry name" value="guided_IscB"/>
    <property type="match status" value="1"/>
</dbReference>
<protein>
    <submittedName>
        <fullName evidence="2">HNH endonuclease</fullName>
    </submittedName>
</protein>
<dbReference type="Proteomes" id="UP000736373">
    <property type="component" value="Unassembled WGS sequence"/>
</dbReference>
<dbReference type="Pfam" id="PF01844">
    <property type="entry name" value="HNH"/>
    <property type="match status" value="1"/>
</dbReference>
<keyword evidence="2" id="KW-0540">Nuclease</keyword>
<proteinExistence type="predicted"/>
<dbReference type="Pfam" id="PF14239">
    <property type="entry name" value="RRXRR"/>
    <property type="match status" value="1"/>
</dbReference>
<dbReference type="InterPro" id="IPR047693">
    <property type="entry name" value="RNA-guided_IscB-like"/>
</dbReference>
<comment type="caution">
    <text evidence="2">The sequence shown here is derived from an EMBL/GenBank/DDBJ whole genome shotgun (WGS) entry which is preliminary data.</text>
</comment>
<feature type="domain" description="HNH nuclease" evidence="1">
    <location>
        <begin position="187"/>
        <end position="238"/>
    </location>
</feature>
<keyword evidence="3" id="KW-1185">Reference proteome</keyword>
<sequence>MSVFVLDRSGTPLMPCSEKRARLLLARRRARVHRVIPFVIRLVDRKAEACSLQPLRVKLDPGSKVTGVALVSDAEHAVIVLNLFELVHRGRQISEALTARRAFRRRRRGANLRYRTPRFLNRRRPEGWLPPSLCHRVDTTIAWVNRICCWAPITALSSELVRFDMQALENPGISGIEYQQGRLAGYELREYLLEKWDRMCIYCDARGRPLQIEHLTARARNGSNSIANLGLACSDCNQHKGSLGVREYVGDPKRLARILATASRPLRDAAAVNATRWALANALHATGLPLEIASGGRTKFNRIAHGIPKTHALDAACVGHVRGVLNWQRPSLKIQATGRGRYQRTRLSRDGFPRGYMMRQKQVHGFQTGDHVRADVPGGKKAGVHFGRVAVRATGSFNIQMASGVVQGISHRYCELVQRGDGYAYHLQATDGF</sequence>
<dbReference type="SMART" id="SM00507">
    <property type="entry name" value="HNHc"/>
    <property type="match status" value="1"/>
</dbReference>
<dbReference type="Gene3D" id="1.10.30.50">
    <property type="match status" value="1"/>
</dbReference>
<keyword evidence="2" id="KW-0378">Hydrolase</keyword>
<evidence type="ECO:0000313" key="3">
    <source>
        <dbReference type="Proteomes" id="UP000736373"/>
    </source>
</evidence>
<organism evidence="2 3">
    <name type="scientific">Paraburkholderia podalyriae</name>
    <dbReference type="NCBI Taxonomy" id="1938811"/>
    <lineage>
        <taxon>Bacteria</taxon>
        <taxon>Pseudomonadati</taxon>
        <taxon>Pseudomonadota</taxon>
        <taxon>Betaproteobacteria</taxon>
        <taxon>Burkholderiales</taxon>
        <taxon>Burkholderiaceae</taxon>
        <taxon>Paraburkholderia</taxon>
    </lineage>
</organism>
<dbReference type="InterPro" id="IPR003615">
    <property type="entry name" value="HNH_nuc"/>
</dbReference>
<dbReference type="EMBL" id="VZQQ01000036">
    <property type="protein sequence ID" value="MBC8750666.1"/>
    <property type="molecule type" value="Genomic_DNA"/>
</dbReference>
<dbReference type="InterPro" id="IPR025938">
    <property type="entry name" value="RRXRR_dom"/>
</dbReference>
<evidence type="ECO:0000313" key="2">
    <source>
        <dbReference type="EMBL" id="MBC8750666.1"/>
    </source>
</evidence>
<dbReference type="CDD" id="cd00085">
    <property type="entry name" value="HNHc"/>
    <property type="match status" value="1"/>
</dbReference>
<dbReference type="GO" id="GO:0004519">
    <property type="term" value="F:endonuclease activity"/>
    <property type="evidence" value="ECO:0007669"/>
    <property type="project" value="UniProtKB-KW"/>
</dbReference>
<reference evidence="2 3" key="1">
    <citation type="submission" date="2019-09" db="EMBL/GenBank/DDBJ databases">
        <title>Paraburkholderia podalyriae sp. nov., A South African Podalyria-associated rhizobium.</title>
        <authorList>
            <person name="Mavima L."/>
            <person name="Beukes C.W."/>
            <person name="Palmer M."/>
            <person name="De Meyer S.E."/>
            <person name="James E.K."/>
            <person name="Maluk M."/>
            <person name="Avontuur J.R."/>
            <person name="Chan W.Y."/>
            <person name="Venter S.N."/>
            <person name="Steenkamp E.T."/>
        </authorList>
    </citation>
    <scope>NUCLEOTIDE SEQUENCE [LARGE SCALE GENOMIC DNA]</scope>
    <source>
        <strain evidence="2 3">WC7.3b</strain>
    </source>
</reference>